<sequence length="116" mass="13036">MDLNWCIICDKHIDSEGDLYCSQSCKSKDTASFKLSIPDYELHPGSPKVRRHSTITFAVPFIHNRHEHVSAASSLSSTHSQLALTPPDLNIRGNEYCGNKKILEQPLFFTSTTCRV</sequence>
<dbReference type="Pfam" id="PF12855">
    <property type="entry name" value="Ecl1"/>
    <property type="match status" value="1"/>
</dbReference>
<keyword evidence="2" id="KW-1185">Reference proteome</keyword>
<protein>
    <submittedName>
        <fullName evidence="1">Uncharacterized protein</fullName>
    </submittedName>
</protein>
<dbReference type="EMBL" id="JASJQH010008237">
    <property type="protein sequence ID" value="KAK9694137.1"/>
    <property type="molecule type" value="Genomic_DNA"/>
</dbReference>
<gene>
    <name evidence="1" type="ORF">K7432_013565</name>
</gene>
<reference evidence="1 2" key="1">
    <citation type="submission" date="2023-04" db="EMBL/GenBank/DDBJ databases">
        <title>Genome of Basidiobolus ranarum AG-B5.</title>
        <authorList>
            <person name="Stajich J.E."/>
            <person name="Carter-House D."/>
            <person name="Gryganskyi A."/>
        </authorList>
    </citation>
    <scope>NUCLEOTIDE SEQUENCE [LARGE SCALE GENOMIC DNA]</scope>
    <source>
        <strain evidence="1 2">AG-B5</strain>
    </source>
</reference>
<dbReference type="InterPro" id="IPR024368">
    <property type="entry name" value="Ecl1/2/3"/>
</dbReference>
<evidence type="ECO:0000313" key="2">
    <source>
        <dbReference type="Proteomes" id="UP001479436"/>
    </source>
</evidence>
<comment type="caution">
    <text evidence="1">The sequence shown here is derived from an EMBL/GenBank/DDBJ whole genome shotgun (WGS) entry which is preliminary data.</text>
</comment>
<evidence type="ECO:0000313" key="1">
    <source>
        <dbReference type="EMBL" id="KAK9694137.1"/>
    </source>
</evidence>
<accession>A0ABR2VQK8</accession>
<organism evidence="1 2">
    <name type="scientific">Basidiobolus ranarum</name>
    <dbReference type="NCBI Taxonomy" id="34480"/>
    <lineage>
        <taxon>Eukaryota</taxon>
        <taxon>Fungi</taxon>
        <taxon>Fungi incertae sedis</taxon>
        <taxon>Zoopagomycota</taxon>
        <taxon>Entomophthoromycotina</taxon>
        <taxon>Basidiobolomycetes</taxon>
        <taxon>Basidiobolales</taxon>
        <taxon>Basidiobolaceae</taxon>
        <taxon>Basidiobolus</taxon>
    </lineage>
</organism>
<name>A0ABR2VQK8_9FUNG</name>
<dbReference type="Proteomes" id="UP001479436">
    <property type="component" value="Unassembled WGS sequence"/>
</dbReference>
<proteinExistence type="predicted"/>